<dbReference type="SUPFAM" id="SSF55120">
    <property type="entry name" value="Pseudouridine synthase"/>
    <property type="match status" value="1"/>
</dbReference>
<dbReference type="GO" id="GO:0160148">
    <property type="term" value="F:tRNA pseudouridine(55) synthase activity"/>
    <property type="evidence" value="ECO:0007669"/>
    <property type="project" value="UniProtKB-EC"/>
</dbReference>
<dbReference type="AlphaFoldDB" id="X1GKW5"/>
<keyword evidence="4" id="KW-1133">Transmembrane helix</keyword>
<sequence length="149" mass="16940">MPIKRSTQINNAKIDYSFIPIIKERNLSSYDTIRFIKKQFYKNHTIRKLKIGHAGTLDPFAAGLLIILFGHATKLNFLLNSLKKQYRAIAHFGEKKDTGDCTGTTVQRGFIPNKEDILKILPKFKGLIKQKPHLFSAVKINGKPAYKLA</sequence>
<gene>
    <name evidence="6" type="ORF">S03H2_38741</name>
</gene>
<feature type="transmembrane region" description="Helical" evidence="4">
    <location>
        <begin position="60"/>
        <end position="79"/>
    </location>
</feature>
<evidence type="ECO:0000313" key="6">
    <source>
        <dbReference type="EMBL" id="GAH58541.1"/>
    </source>
</evidence>
<evidence type="ECO:0000256" key="2">
    <source>
        <dbReference type="ARBA" id="ARBA00022694"/>
    </source>
</evidence>
<evidence type="ECO:0000256" key="1">
    <source>
        <dbReference type="ARBA" id="ARBA00012787"/>
    </source>
</evidence>
<organism evidence="6">
    <name type="scientific">marine sediment metagenome</name>
    <dbReference type="NCBI Taxonomy" id="412755"/>
    <lineage>
        <taxon>unclassified sequences</taxon>
        <taxon>metagenomes</taxon>
        <taxon>ecological metagenomes</taxon>
    </lineage>
</organism>
<dbReference type="InterPro" id="IPR002501">
    <property type="entry name" value="PsdUridine_synth_N"/>
</dbReference>
<dbReference type="GO" id="GO:0003723">
    <property type="term" value="F:RNA binding"/>
    <property type="evidence" value="ECO:0007669"/>
    <property type="project" value="InterPro"/>
</dbReference>
<feature type="non-terminal residue" evidence="6">
    <location>
        <position position="149"/>
    </location>
</feature>
<dbReference type="Gene3D" id="3.30.2350.10">
    <property type="entry name" value="Pseudouridine synthase"/>
    <property type="match status" value="1"/>
</dbReference>
<dbReference type="GO" id="GO:0006400">
    <property type="term" value="P:tRNA modification"/>
    <property type="evidence" value="ECO:0007669"/>
    <property type="project" value="TreeGrafter"/>
</dbReference>
<feature type="domain" description="Pseudouridine synthase II N-terminal" evidence="5">
    <location>
        <begin position="47"/>
        <end position="149"/>
    </location>
</feature>
<dbReference type="InterPro" id="IPR020103">
    <property type="entry name" value="PsdUridine_synth_cat_dom_sf"/>
</dbReference>
<keyword evidence="3" id="KW-0413">Isomerase</keyword>
<dbReference type="EC" id="5.4.99.25" evidence="1"/>
<dbReference type="EMBL" id="BARU01023901">
    <property type="protein sequence ID" value="GAH58541.1"/>
    <property type="molecule type" value="Genomic_DNA"/>
</dbReference>
<dbReference type="PANTHER" id="PTHR13767">
    <property type="entry name" value="TRNA-PSEUDOURIDINE SYNTHASE"/>
    <property type="match status" value="1"/>
</dbReference>
<evidence type="ECO:0000259" key="5">
    <source>
        <dbReference type="Pfam" id="PF01509"/>
    </source>
</evidence>
<proteinExistence type="predicted"/>
<dbReference type="PANTHER" id="PTHR13767:SF2">
    <property type="entry name" value="PSEUDOURIDYLATE SYNTHASE TRUB1"/>
    <property type="match status" value="1"/>
</dbReference>
<keyword evidence="4" id="KW-0812">Transmembrane</keyword>
<keyword evidence="4" id="KW-0472">Membrane</keyword>
<comment type="caution">
    <text evidence="6">The sequence shown here is derived from an EMBL/GenBank/DDBJ whole genome shotgun (WGS) entry which is preliminary data.</text>
</comment>
<evidence type="ECO:0000256" key="4">
    <source>
        <dbReference type="SAM" id="Phobius"/>
    </source>
</evidence>
<evidence type="ECO:0000256" key="3">
    <source>
        <dbReference type="ARBA" id="ARBA00023235"/>
    </source>
</evidence>
<keyword evidence="2" id="KW-0819">tRNA processing</keyword>
<protein>
    <recommendedName>
        <fullName evidence="1">tRNA pseudouridine(55) synthase</fullName>
        <ecNumber evidence="1">5.4.99.25</ecNumber>
    </recommendedName>
</protein>
<name>X1GKW5_9ZZZZ</name>
<dbReference type="InterPro" id="IPR014780">
    <property type="entry name" value="tRNA_psdUridine_synth_TruB"/>
</dbReference>
<dbReference type="GO" id="GO:1990481">
    <property type="term" value="P:mRNA pseudouridine synthesis"/>
    <property type="evidence" value="ECO:0007669"/>
    <property type="project" value="TreeGrafter"/>
</dbReference>
<accession>X1GKW5</accession>
<reference evidence="6" key="1">
    <citation type="journal article" date="2014" name="Front. Microbiol.">
        <title>High frequency of phylogenetically diverse reductive dehalogenase-homologous genes in deep subseafloor sedimentary metagenomes.</title>
        <authorList>
            <person name="Kawai M."/>
            <person name="Futagami T."/>
            <person name="Toyoda A."/>
            <person name="Takaki Y."/>
            <person name="Nishi S."/>
            <person name="Hori S."/>
            <person name="Arai W."/>
            <person name="Tsubouchi T."/>
            <person name="Morono Y."/>
            <person name="Uchiyama I."/>
            <person name="Ito T."/>
            <person name="Fujiyama A."/>
            <person name="Inagaki F."/>
            <person name="Takami H."/>
        </authorList>
    </citation>
    <scope>NUCLEOTIDE SEQUENCE</scope>
    <source>
        <strain evidence="6">Expedition CK06-06</strain>
    </source>
</reference>
<dbReference type="Pfam" id="PF01509">
    <property type="entry name" value="TruB_N"/>
    <property type="match status" value="1"/>
</dbReference>